<dbReference type="Gene3D" id="3.90.1150.10">
    <property type="entry name" value="Aspartate Aminotransferase, domain 1"/>
    <property type="match status" value="1"/>
</dbReference>
<evidence type="ECO:0000313" key="10">
    <source>
        <dbReference type="Proteomes" id="UP001595617"/>
    </source>
</evidence>
<dbReference type="EMBL" id="JBHRYR010000003">
    <property type="protein sequence ID" value="MFC3853314.1"/>
    <property type="molecule type" value="Genomic_DNA"/>
</dbReference>
<evidence type="ECO:0000256" key="3">
    <source>
        <dbReference type="ARBA" id="ARBA00011738"/>
    </source>
</evidence>
<evidence type="ECO:0000256" key="1">
    <source>
        <dbReference type="ARBA" id="ARBA00001933"/>
    </source>
</evidence>
<comment type="subunit">
    <text evidence="3">Homodimer.</text>
</comment>
<evidence type="ECO:0000256" key="4">
    <source>
        <dbReference type="ARBA" id="ARBA00022576"/>
    </source>
</evidence>
<reference evidence="10" key="1">
    <citation type="journal article" date="2019" name="Int. J. Syst. Evol. Microbiol.">
        <title>The Global Catalogue of Microorganisms (GCM) 10K type strain sequencing project: providing services to taxonomists for standard genome sequencing and annotation.</title>
        <authorList>
            <consortium name="The Broad Institute Genomics Platform"/>
            <consortium name="The Broad Institute Genome Sequencing Center for Infectious Disease"/>
            <person name="Wu L."/>
            <person name="Ma J."/>
        </authorList>
    </citation>
    <scope>NUCLEOTIDE SEQUENCE [LARGE SCALE GENOMIC DNA]</scope>
    <source>
        <strain evidence="10">IBRC 10765</strain>
    </source>
</reference>
<evidence type="ECO:0000313" key="9">
    <source>
        <dbReference type="EMBL" id="MFC3853314.1"/>
    </source>
</evidence>
<dbReference type="NCBIfam" id="NF006719">
    <property type="entry name" value="PRK09257.1"/>
    <property type="match status" value="1"/>
</dbReference>
<dbReference type="CDD" id="cd00609">
    <property type="entry name" value="AAT_like"/>
    <property type="match status" value="1"/>
</dbReference>
<comment type="similarity">
    <text evidence="2 7">Belongs to the class-I pyridoxal-phosphate-dependent aminotransferase family.</text>
</comment>
<gene>
    <name evidence="9" type="ORF">ACFOOG_10770</name>
</gene>
<dbReference type="RefSeq" id="WP_380696350.1">
    <property type="nucleotide sequence ID" value="NZ_JBHRYR010000003.1"/>
</dbReference>
<dbReference type="InterPro" id="IPR004839">
    <property type="entry name" value="Aminotransferase_I/II_large"/>
</dbReference>
<evidence type="ECO:0000256" key="5">
    <source>
        <dbReference type="ARBA" id="ARBA00022679"/>
    </source>
</evidence>
<dbReference type="PROSITE" id="PS00105">
    <property type="entry name" value="AA_TRANSFER_CLASS_1"/>
    <property type="match status" value="1"/>
</dbReference>
<dbReference type="InterPro" id="IPR015422">
    <property type="entry name" value="PyrdxlP-dep_Trfase_small"/>
</dbReference>
<dbReference type="PANTHER" id="PTHR11879">
    <property type="entry name" value="ASPARTATE AMINOTRANSFERASE"/>
    <property type="match status" value="1"/>
</dbReference>
<dbReference type="SUPFAM" id="SSF53383">
    <property type="entry name" value="PLP-dependent transferases"/>
    <property type="match status" value="1"/>
</dbReference>
<keyword evidence="6" id="KW-0663">Pyridoxal phosphate</keyword>
<dbReference type="InterPro" id="IPR004838">
    <property type="entry name" value="NHTrfase_class1_PyrdxlP-BS"/>
</dbReference>
<dbReference type="InterPro" id="IPR015424">
    <property type="entry name" value="PyrdxlP-dep_Trfase"/>
</dbReference>
<dbReference type="PRINTS" id="PR00799">
    <property type="entry name" value="TRANSAMINASE"/>
</dbReference>
<feature type="domain" description="Aminotransferase class I/classII large" evidence="8">
    <location>
        <begin position="27"/>
        <end position="392"/>
    </location>
</feature>
<dbReference type="PANTHER" id="PTHR11879:SF22">
    <property type="entry name" value="ASPARTATE AMINOTRANSFERASE, MITOCHONDRIAL"/>
    <property type="match status" value="1"/>
</dbReference>
<protein>
    <recommendedName>
        <fullName evidence="7">Aminotransferase</fullName>
        <ecNumber evidence="7">2.6.1.-</ecNumber>
    </recommendedName>
</protein>
<dbReference type="Proteomes" id="UP001595617">
    <property type="component" value="Unassembled WGS sequence"/>
</dbReference>
<dbReference type="Gene3D" id="3.40.640.10">
    <property type="entry name" value="Type I PLP-dependent aspartate aminotransferase-like (Major domain)"/>
    <property type="match status" value="1"/>
</dbReference>
<accession>A0ABV7ZYH4</accession>
<evidence type="ECO:0000256" key="6">
    <source>
        <dbReference type="ARBA" id="ARBA00022898"/>
    </source>
</evidence>
<dbReference type="InterPro" id="IPR000796">
    <property type="entry name" value="Asp_trans"/>
</dbReference>
<comment type="caution">
    <text evidence="9">The sequence shown here is derived from an EMBL/GenBank/DDBJ whole genome shotgun (WGS) entry which is preliminary data.</text>
</comment>
<comment type="cofactor">
    <cofactor evidence="1 7">
        <name>pyridoxal 5'-phosphate</name>
        <dbReference type="ChEBI" id="CHEBI:597326"/>
    </cofactor>
</comment>
<sequence length="396" mass="42668">MFERVSVAPADPILGLNEAFKAETRPEKINLGVGVFKDAGGNTPILETVKEAERRLLNSENSKSYSSIEGAAEYALAVQKLLLGATSPLIASGRVKTAQAPGGTGALRIAAELMTRQLGVTTVWISEPTWGNHNSVFAAAGLTIKTYRYFDAETKGLDIDGMLADLGQVQPGDAVLLHGCCHNPTGVDPTIAQWGQITQVLKQQQALPFLDFAYQGFGEGVEEDAAGLRLLVEQIPEVIIASSFSKNFGLYNERVGAITVVAATADEAAAVLSQVKVLIRAIYSNPPFHGAAVVSTILQDPELTARWHQEVAAMRSRILDLRQAFVDGLKAQGVSQDFSFIAQQKGMFSFSGLNKEQVQRLRDEYAIYMVGSGRMNVAGMSTERMEYLCKAIAAVL</sequence>
<keyword evidence="5 7" id="KW-0808">Transferase</keyword>
<proteinExistence type="inferred from homology"/>
<dbReference type="Pfam" id="PF00155">
    <property type="entry name" value="Aminotran_1_2"/>
    <property type="match status" value="1"/>
</dbReference>
<organism evidence="9 10">
    <name type="scientific">Saccharospirillum mangrovi</name>
    <dbReference type="NCBI Taxonomy" id="2161747"/>
    <lineage>
        <taxon>Bacteria</taxon>
        <taxon>Pseudomonadati</taxon>
        <taxon>Pseudomonadota</taxon>
        <taxon>Gammaproteobacteria</taxon>
        <taxon>Oceanospirillales</taxon>
        <taxon>Saccharospirillaceae</taxon>
        <taxon>Saccharospirillum</taxon>
    </lineage>
</organism>
<keyword evidence="10" id="KW-1185">Reference proteome</keyword>
<evidence type="ECO:0000256" key="2">
    <source>
        <dbReference type="ARBA" id="ARBA00007441"/>
    </source>
</evidence>
<evidence type="ECO:0000256" key="7">
    <source>
        <dbReference type="RuleBase" id="RU000481"/>
    </source>
</evidence>
<name>A0ABV7ZYH4_9GAMM</name>
<dbReference type="EC" id="2.6.1.-" evidence="7"/>
<dbReference type="InterPro" id="IPR015421">
    <property type="entry name" value="PyrdxlP-dep_Trfase_major"/>
</dbReference>
<evidence type="ECO:0000259" key="8">
    <source>
        <dbReference type="Pfam" id="PF00155"/>
    </source>
</evidence>
<keyword evidence="4 7" id="KW-0032">Aminotransferase</keyword>